<sequence>MTELYFKGKEFVYNHHLTVPHRPLEMHADKGIGDPRLDGNLILQGDNLHALKALLPIYAGKVDCIFIDPPYNTGHEGWAYSDNVNAPMIKEWLESNPIGIDDGLRHDKWCAMMWPRLRLLWELLSETGSIWITISDIEMHRMRNIMDEIFGKANFIATVAWQKKQSPQSDAINISDMHDYVVVYAKRAKEDKKDTSGWQRRLIAMSDGQSANYGNQDQDERGPWTDSDYTCNKTADERPNLFYPIINPNNGEEVWPSRTRVWAFEEKTHKQNEKEKLIWWPPTRSKPRIKTFLKEGEETGSVPGTWWPRNLAGDNQESKRELIDIFGHVPFNFQTPKPTRLIKKILEVATAKDSLILDSFSGSGTTAQAVLEANKIDGGERRFILVEMEEYADKLTAERVRRVMAGYDFKGTQSTELLREKLNWKKLQNFQKIEEQVEKIENLHRHEYDKVKKTVKDGELIVTGEKKVDQRAEGLGGEFTYCTLGAPIEMDKILTGETLPPFVDLATVLFHTATNLPGDPAKVDAEKFFMGEANGQMLWLVYKPELDWLKTPDAALSLSFARKIAEEHPKARHLVFAPANHTNPKMLAKEGLKVEFAPLPYALYRVEKA</sequence>
<dbReference type="EC" id="2.1.1.72" evidence="2"/>
<accession>A0A8J6YPR7</accession>
<evidence type="ECO:0000313" key="9">
    <source>
        <dbReference type="Proteomes" id="UP000609121"/>
    </source>
</evidence>
<keyword evidence="5" id="KW-0949">S-adenosyl-L-methionine</keyword>
<name>A0A8J6YPR7_9RHOB</name>
<evidence type="ECO:0000256" key="2">
    <source>
        <dbReference type="ARBA" id="ARBA00011900"/>
    </source>
</evidence>
<feature type="domain" description="DNA methylase N-4/N-6" evidence="7">
    <location>
        <begin position="62"/>
        <end position="392"/>
    </location>
</feature>
<dbReference type="GO" id="GO:0008170">
    <property type="term" value="F:N-methyltransferase activity"/>
    <property type="evidence" value="ECO:0007669"/>
    <property type="project" value="InterPro"/>
</dbReference>
<dbReference type="InterPro" id="IPR002052">
    <property type="entry name" value="DNA_methylase_N6_adenine_CS"/>
</dbReference>
<comment type="catalytic activity">
    <reaction evidence="6">
        <text>a 2'-deoxyadenosine in DNA + S-adenosyl-L-methionine = an N(6)-methyl-2'-deoxyadenosine in DNA + S-adenosyl-L-homocysteine + H(+)</text>
        <dbReference type="Rhea" id="RHEA:15197"/>
        <dbReference type="Rhea" id="RHEA-COMP:12418"/>
        <dbReference type="Rhea" id="RHEA-COMP:12419"/>
        <dbReference type="ChEBI" id="CHEBI:15378"/>
        <dbReference type="ChEBI" id="CHEBI:57856"/>
        <dbReference type="ChEBI" id="CHEBI:59789"/>
        <dbReference type="ChEBI" id="CHEBI:90615"/>
        <dbReference type="ChEBI" id="CHEBI:90616"/>
        <dbReference type="EC" id="2.1.1.72"/>
    </reaction>
</comment>
<dbReference type="GO" id="GO:0009007">
    <property type="term" value="F:site-specific DNA-methyltransferase (adenine-specific) activity"/>
    <property type="evidence" value="ECO:0007669"/>
    <property type="project" value="UniProtKB-EC"/>
</dbReference>
<keyword evidence="4" id="KW-0808">Transferase</keyword>
<dbReference type="InterPro" id="IPR002295">
    <property type="entry name" value="N4/N6-MTase_EcoPI_Mod-like"/>
</dbReference>
<dbReference type="Proteomes" id="UP000609121">
    <property type="component" value="Unassembled WGS sequence"/>
</dbReference>
<dbReference type="RefSeq" id="WP_193179573.1">
    <property type="nucleotide sequence ID" value="NZ_JACVXA010000006.1"/>
</dbReference>
<proteinExistence type="inferred from homology"/>
<evidence type="ECO:0000256" key="5">
    <source>
        <dbReference type="ARBA" id="ARBA00022691"/>
    </source>
</evidence>
<comment type="caution">
    <text evidence="8">The sequence shown here is derived from an EMBL/GenBank/DDBJ whole genome shotgun (WGS) entry which is preliminary data.</text>
</comment>
<dbReference type="SUPFAM" id="SSF53335">
    <property type="entry name" value="S-adenosyl-L-methionine-dependent methyltransferases"/>
    <property type="match status" value="1"/>
</dbReference>
<dbReference type="PRINTS" id="PR00506">
    <property type="entry name" value="D21N6MTFRASE"/>
</dbReference>
<comment type="similarity">
    <text evidence="1">Belongs to the N(4)/N(6)-methyltransferase family.</text>
</comment>
<dbReference type="InterPro" id="IPR002941">
    <property type="entry name" value="DNA_methylase_N4/N6"/>
</dbReference>
<dbReference type="GO" id="GO:0032259">
    <property type="term" value="P:methylation"/>
    <property type="evidence" value="ECO:0007669"/>
    <property type="project" value="UniProtKB-KW"/>
</dbReference>
<dbReference type="Gene3D" id="3.40.50.150">
    <property type="entry name" value="Vaccinia Virus protein VP39"/>
    <property type="match status" value="1"/>
</dbReference>
<dbReference type="Pfam" id="PF01555">
    <property type="entry name" value="N6_N4_Mtase"/>
    <property type="match status" value="1"/>
</dbReference>
<dbReference type="InterPro" id="IPR029063">
    <property type="entry name" value="SAM-dependent_MTases_sf"/>
</dbReference>
<gene>
    <name evidence="8" type="ORF">ICN82_03260</name>
</gene>
<evidence type="ECO:0000256" key="3">
    <source>
        <dbReference type="ARBA" id="ARBA00022603"/>
    </source>
</evidence>
<keyword evidence="3" id="KW-0489">Methyltransferase</keyword>
<reference evidence="8" key="1">
    <citation type="submission" date="2020-09" db="EMBL/GenBank/DDBJ databases">
        <title>A novel bacterium of genus Mangrovicoccus, isolated from South China Sea.</title>
        <authorList>
            <person name="Huang H."/>
            <person name="Mo K."/>
            <person name="Hu Y."/>
        </authorList>
    </citation>
    <scope>NUCLEOTIDE SEQUENCE</scope>
    <source>
        <strain evidence="8">HB182678</strain>
    </source>
</reference>
<organism evidence="8 9">
    <name type="scientific">Mangrovicoccus algicola</name>
    <dbReference type="NCBI Taxonomy" id="2771008"/>
    <lineage>
        <taxon>Bacteria</taxon>
        <taxon>Pseudomonadati</taxon>
        <taxon>Pseudomonadota</taxon>
        <taxon>Alphaproteobacteria</taxon>
        <taxon>Rhodobacterales</taxon>
        <taxon>Paracoccaceae</taxon>
        <taxon>Mangrovicoccus</taxon>
    </lineage>
</organism>
<keyword evidence="9" id="KW-1185">Reference proteome</keyword>
<dbReference type="AlphaFoldDB" id="A0A8J6YPR7"/>
<evidence type="ECO:0000256" key="4">
    <source>
        <dbReference type="ARBA" id="ARBA00022679"/>
    </source>
</evidence>
<evidence type="ECO:0000313" key="8">
    <source>
        <dbReference type="EMBL" id="MBE3637218.1"/>
    </source>
</evidence>
<dbReference type="EMBL" id="JACVXA010000006">
    <property type="protein sequence ID" value="MBE3637218.1"/>
    <property type="molecule type" value="Genomic_DNA"/>
</dbReference>
<protein>
    <recommendedName>
        <fullName evidence="2">site-specific DNA-methyltransferase (adenine-specific)</fullName>
        <ecNumber evidence="2">2.1.1.72</ecNumber>
    </recommendedName>
</protein>
<dbReference type="PROSITE" id="PS00092">
    <property type="entry name" value="N6_MTASE"/>
    <property type="match status" value="1"/>
</dbReference>
<evidence type="ECO:0000259" key="7">
    <source>
        <dbReference type="Pfam" id="PF01555"/>
    </source>
</evidence>
<dbReference type="GO" id="GO:0003677">
    <property type="term" value="F:DNA binding"/>
    <property type="evidence" value="ECO:0007669"/>
    <property type="project" value="InterPro"/>
</dbReference>
<evidence type="ECO:0000256" key="6">
    <source>
        <dbReference type="ARBA" id="ARBA00047942"/>
    </source>
</evidence>
<evidence type="ECO:0000256" key="1">
    <source>
        <dbReference type="ARBA" id="ARBA00006594"/>
    </source>
</evidence>